<sequence length="82" mass="8003">MKADLGIGATTVSLEVTAVADAAGRTTETAAAGLHRLEEVLEPLAQRAVTVGALDGAGCAEVEGHQPMSGGLKAGMGGSDAN</sequence>
<comment type="caution">
    <text evidence="2">The sequence shown here is derived from an EMBL/GenBank/DDBJ whole genome shotgun (WGS) entry which is preliminary data.</text>
</comment>
<accession>A0A4U0W2V1</accession>
<evidence type="ECO:0000313" key="2">
    <source>
        <dbReference type="EMBL" id="TKA55505.1"/>
    </source>
</evidence>
<organism evidence="2 3">
    <name type="scientific">Friedmanniomyces simplex</name>
    <dbReference type="NCBI Taxonomy" id="329884"/>
    <lineage>
        <taxon>Eukaryota</taxon>
        <taxon>Fungi</taxon>
        <taxon>Dikarya</taxon>
        <taxon>Ascomycota</taxon>
        <taxon>Pezizomycotina</taxon>
        <taxon>Dothideomycetes</taxon>
        <taxon>Dothideomycetidae</taxon>
        <taxon>Mycosphaerellales</taxon>
        <taxon>Teratosphaeriaceae</taxon>
        <taxon>Friedmanniomyces</taxon>
    </lineage>
</organism>
<feature type="non-terminal residue" evidence="2">
    <location>
        <position position="82"/>
    </location>
</feature>
<proteinExistence type="predicted"/>
<gene>
    <name evidence="2" type="ORF">B0A55_12270</name>
</gene>
<protein>
    <submittedName>
        <fullName evidence="2">Uncharacterized protein</fullName>
    </submittedName>
</protein>
<feature type="compositionally biased region" description="Gly residues" evidence="1">
    <location>
        <begin position="72"/>
        <end position="82"/>
    </location>
</feature>
<evidence type="ECO:0000313" key="3">
    <source>
        <dbReference type="Proteomes" id="UP000309340"/>
    </source>
</evidence>
<feature type="region of interest" description="Disordered" evidence="1">
    <location>
        <begin position="62"/>
        <end position="82"/>
    </location>
</feature>
<dbReference type="EMBL" id="NAJQ01001631">
    <property type="protein sequence ID" value="TKA55505.1"/>
    <property type="molecule type" value="Genomic_DNA"/>
</dbReference>
<keyword evidence="3" id="KW-1185">Reference proteome</keyword>
<dbReference type="AlphaFoldDB" id="A0A4U0W2V1"/>
<evidence type="ECO:0000256" key="1">
    <source>
        <dbReference type="SAM" id="MobiDB-lite"/>
    </source>
</evidence>
<dbReference type="Proteomes" id="UP000309340">
    <property type="component" value="Unassembled WGS sequence"/>
</dbReference>
<reference evidence="2 3" key="1">
    <citation type="submission" date="2017-03" db="EMBL/GenBank/DDBJ databases">
        <title>Genomes of endolithic fungi from Antarctica.</title>
        <authorList>
            <person name="Coleine C."/>
            <person name="Masonjones S."/>
            <person name="Stajich J.E."/>
        </authorList>
    </citation>
    <scope>NUCLEOTIDE SEQUENCE [LARGE SCALE GENOMIC DNA]</scope>
    <source>
        <strain evidence="2 3">CCFEE 5184</strain>
    </source>
</reference>
<name>A0A4U0W2V1_9PEZI</name>